<evidence type="ECO:0000256" key="7">
    <source>
        <dbReference type="ARBA" id="ARBA00022801"/>
    </source>
</evidence>
<dbReference type="EMBL" id="CAJPVJ010002093">
    <property type="protein sequence ID" value="CAG2165759.1"/>
    <property type="molecule type" value="Genomic_DNA"/>
</dbReference>
<gene>
    <name evidence="16" type="ORF">ONB1V03_LOCUS5297</name>
</gene>
<dbReference type="SMART" id="SM00547">
    <property type="entry name" value="ZnF_RBZ"/>
    <property type="match status" value="3"/>
</dbReference>
<name>A0A7R9LPQ8_9ACAR</name>
<evidence type="ECO:0000256" key="1">
    <source>
        <dbReference type="ARBA" id="ARBA00007623"/>
    </source>
</evidence>
<evidence type="ECO:0000256" key="11">
    <source>
        <dbReference type="PROSITE-ProRule" id="PRU00239"/>
    </source>
</evidence>
<protein>
    <recommendedName>
        <fullName evidence="18">Calpain-D</fullName>
    </recommendedName>
</protein>
<keyword evidence="9" id="KW-0862">Zinc</keyword>
<evidence type="ECO:0008006" key="18">
    <source>
        <dbReference type="Google" id="ProtNLM"/>
    </source>
</evidence>
<organism evidence="16">
    <name type="scientific">Oppiella nova</name>
    <dbReference type="NCBI Taxonomy" id="334625"/>
    <lineage>
        <taxon>Eukaryota</taxon>
        <taxon>Metazoa</taxon>
        <taxon>Ecdysozoa</taxon>
        <taxon>Arthropoda</taxon>
        <taxon>Chelicerata</taxon>
        <taxon>Arachnida</taxon>
        <taxon>Acari</taxon>
        <taxon>Acariformes</taxon>
        <taxon>Sarcoptiformes</taxon>
        <taxon>Oribatida</taxon>
        <taxon>Brachypylina</taxon>
        <taxon>Oppioidea</taxon>
        <taxon>Oppiidae</taxon>
        <taxon>Oppiella</taxon>
    </lineage>
</organism>
<dbReference type="GO" id="GO:0004198">
    <property type="term" value="F:calcium-dependent cysteine-type endopeptidase activity"/>
    <property type="evidence" value="ECO:0007669"/>
    <property type="project" value="InterPro"/>
</dbReference>
<dbReference type="Pfam" id="PF00648">
    <property type="entry name" value="Peptidase_C2"/>
    <property type="match status" value="1"/>
</dbReference>
<evidence type="ECO:0000256" key="3">
    <source>
        <dbReference type="ARBA" id="ARBA00022670"/>
    </source>
</evidence>
<evidence type="ECO:0000256" key="4">
    <source>
        <dbReference type="ARBA" id="ARBA00022723"/>
    </source>
</evidence>
<keyword evidence="3 11" id="KW-0645">Protease</keyword>
<feature type="active site" evidence="10 11">
    <location>
        <position position="495"/>
    </location>
</feature>
<dbReference type="AlphaFoldDB" id="A0A7R9LPQ8"/>
<dbReference type="CDD" id="cd00044">
    <property type="entry name" value="CysPc"/>
    <property type="match status" value="1"/>
</dbReference>
<dbReference type="InterPro" id="IPR022684">
    <property type="entry name" value="Calpain_cysteine_protease"/>
</dbReference>
<evidence type="ECO:0000256" key="6">
    <source>
        <dbReference type="ARBA" id="ARBA00022771"/>
    </source>
</evidence>
<dbReference type="FunFam" id="3.90.70.10:FF:000010">
    <property type="entry name" value="Calpain 15"/>
    <property type="match status" value="1"/>
</dbReference>
<keyword evidence="2" id="KW-0597">Phosphoprotein</keyword>
<keyword evidence="7 11" id="KW-0378">Hydrolase</keyword>
<comment type="similarity">
    <text evidence="1">Belongs to the peptidase C2 family.</text>
</comment>
<keyword evidence="4" id="KW-0479">Metal-binding</keyword>
<dbReference type="InterPro" id="IPR001300">
    <property type="entry name" value="Peptidase_C2_calpain_cat"/>
</dbReference>
<feature type="domain" description="Calpain catalytic" evidence="15">
    <location>
        <begin position="242"/>
        <end position="551"/>
    </location>
</feature>
<evidence type="ECO:0000256" key="8">
    <source>
        <dbReference type="ARBA" id="ARBA00022807"/>
    </source>
</evidence>
<dbReference type="Proteomes" id="UP000728032">
    <property type="component" value="Unassembled WGS sequence"/>
</dbReference>
<dbReference type="Gene3D" id="4.10.1060.10">
    <property type="entry name" value="Zinc finger, RanBP2-type"/>
    <property type="match status" value="2"/>
</dbReference>
<keyword evidence="6 12" id="KW-0863">Zinc-finger</keyword>
<evidence type="ECO:0000313" key="17">
    <source>
        <dbReference type="Proteomes" id="UP000728032"/>
    </source>
</evidence>
<reference evidence="16" key="1">
    <citation type="submission" date="2020-11" db="EMBL/GenBank/DDBJ databases">
        <authorList>
            <person name="Tran Van P."/>
        </authorList>
    </citation>
    <scope>NUCLEOTIDE SEQUENCE</scope>
</reference>
<dbReference type="PRINTS" id="PR00704">
    <property type="entry name" value="CALPAIN"/>
</dbReference>
<sequence>MSSNLWTCINCTLINTSSDYYCKACGRRQRRGTGTSNGVQYYTPTITPPPRPPVPKGNWTCSRCTLSNPITSDRCAVCFLHRLDSRSHTGPQNGVTINGHTNGSTVGLLMNTLTINDQRVRAGSKSGWTCHVCTYQNPNTITIRCQMCQTAKRTVAQAAPVVNIAPVAPVTPVASVVTPSKPPKVKHQSTPKPTRHTVPSSSHNSLKRYKSIFNETLHKNEEREARQQWQRIVTYCRRYRINFVDDSFPPIPKSLYYRNSALVAKTGNPVTQWLRPDMIISDNSYTTGAHKWSVFQTPQASDISQGVLGNCWLLSALAVLAERPELVKKVVITRDVCPEGAYQVHLCRDGKWITVLIDDLLPCDSHRRLVYSQAKHRQLWVPFIEKAVAKMYGCYEALVSGRAVEGLSILTGAPCDTLELERDVNSNEPIDEDLIWAQLLSSRMAGFLMGASCGGGAHNVYTDSAYQSVGLRPRHAYSILDVQNIGALRLVRLRNPWGRFSWKGDWSDGSTLWNPALRHQLMPDSGGDGVFWMSFRDVIKYFDSIDICKVRSNWNECRISGVFPPRAGDPTHQTVIVVTVTEATEVELCVYQSGHRSQESVRSKLDLFVSVYAFNGLVGRLIGHSKRQVKSFVSCHQILEPGIYAIVPLAFNHWHTSIQTTEYPEYTLAIHSSKPMLTEKVCPPRHIIADTVIGLAVAEGRRHECNEGVTAYYLTKHWSGLVVVLENRHPNSYLQVICNCVDSVNVVSTRATLKTVDTIPPLHRQIVIVLTQLEGTGGIVIHYQLTHRVSHTRGLADWSTKGTGAGDYNGRDCEHIPALDQSVSELHSPRPL</sequence>
<dbReference type="PANTHER" id="PTHR10183:SF382">
    <property type="entry name" value="CALPAIN-15"/>
    <property type="match status" value="1"/>
</dbReference>
<evidence type="ECO:0000256" key="12">
    <source>
        <dbReference type="PROSITE-ProRule" id="PRU00322"/>
    </source>
</evidence>
<dbReference type="Gene3D" id="3.90.70.10">
    <property type="entry name" value="Cysteine proteinases"/>
    <property type="match status" value="1"/>
</dbReference>
<feature type="region of interest" description="Disordered" evidence="13">
    <location>
        <begin position="30"/>
        <end position="49"/>
    </location>
</feature>
<dbReference type="GO" id="GO:0005737">
    <property type="term" value="C:cytoplasm"/>
    <property type="evidence" value="ECO:0007669"/>
    <property type="project" value="TreeGrafter"/>
</dbReference>
<feature type="compositionally biased region" description="Basic residues" evidence="13">
    <location>
        <begin position="183"/>
        <end position="195"/>
    </location>
</feature>
<keyword evidence="5" id="KW-0677">Repeat</keyword>
<accession>A0A7R9LPQ8</accession>
<dbReference type="InterPro" id="IPR038765">
    <property type="entry name" value="Papain-like_cys_pep_sf"/>
</dbReference>
<dbReference type="PROSITE" id="PS01358">
    <property type="entry name" value="ZF_RANBP2_1"/>
    <property type="match status" value="2"/>
</dbReference>
<dbReference type="SUPFAM" id="SSF54001">
    <property type="entry name" value="Cysteine proteinases"/>
    <property type="match status" value="1"/>
</dbReference>
<evidence type="ECO:0000256" key="13">
    <source>
        <dbReference type="SAM" id="MobiDB-lite"/>
    </source>
</evidence>
<dbReference type="PANTHER" id="PTHR10183">
    <property type="entry name" value="CALPAIN"/>
    <property type="match status" value="1"/>
</dbReference>
<feature type="compositionally biased region" description="Polar residues" evidence="13">
    <location>
        <begin position="32"/>
        <end position="42"/>
    </location>
</feature>
<proteinExistence type="inferred from homology"/>
<evidence type="ECO:0000256" key="2">
    <source>
        <dbReference type="ARBA" id="ARBA00022553"/>
    </source>
</evidence>
<feature type="active site" evidence="10 11">
    <location>
        <position position="475"/>
    </location>
</feature>
<feature type="domain" description="RanBP2-type" evidence="14">
    <location>
        <begin position="55"/>
        <end position="84"/>
    </location>
</feature>
<dbReference type="PROSITE" id="PS00139">
    <property type="entry name" value="THIOL_PROTEASE_CYS"/>
    <property type="match status" value="1"/>
</dbReference>
<evidence type="ECO:0000259" key="15">
    <source>
        <dbReference type="PROSITE" id="PS50203"/>
    </source>
</evidence>
<keyword evidence="8 11" id="KW-0788">Thiol protease</keyword>
<evidence type="ECO:0000313" key="16">
    <source>
        <dbReference type="EMBL" id="CAD7645612.1"/>
    </source>
</evidence>
<dbReference type="OrthoDB" id="424753at2759"/>
<dbReference type="Pfam" id="PF00641">
    <property type="entry name" value="Zn_ribbon_RanBP"/>
    <property type="match status" value="1"/>
</dbReference>
<feature type="region of interest" description="Disordered" evidence="13">
    <location>
        <begin position="176"/>
        <end position="204"/>
    </location>
</feature>
<feature type="active site" evidence="10 11">
    <location>
        <position position="311"/>
    </location>
</feature>
<dbReference type="EMBL" id="OC916918">
    <property type="protein sequence ID" value="CAD7645612.1"/>
    <property type="molecule type" value="Genomic_DNA"/>
</dbReference>
<dbReference type="InterPro" id="IPR001876">
    <property type="entry name" value="Znf_RanBP2"/>
</dbReference>
<evidence type="ECO:0000256" key="9">
    <source>
        <dbReference type="ARBA" id="ARBA00022833"/>
    </source>
</evidence>
<evidence type="ECO:0000256" key="5">
    <source>
        <dbReference type="ARBA" id="ARBA00022737"/>
    </source>
</evidence>
<keyword evidence="17" id="KW-1185">Reference proteome</keyword>
<dbReference type="InterPro" id="IPR000169">
    <property type="entry name" value="Pept_cys_AS"/>
</dbReference>
<evidence type="ECO:0000259" key="14">
    <source>
        <dbReference type="PROSITE" id="PS50199"/>
    </source>
</evidence>
<dbReference type="PROSITE" id="PS50203">
    <property type="entry name" value="CALPAIN_CAT"/>
    <property type="match status" value="1"/>
</dbReference>
<dbReference type="SMART" id="SM00230">
    <property type="entry name" value="CysPc"/>
    <property type="match status" value="1"/>
</dbReference>
<dbReference type="GO" id="GO:0006508">
    <property type="term" value="P:proteolysis"/>
    <property type="evidence" value="ECO:0007669"/>
    <property type="project" value="UniProtKB-KW"/>
</dbReference>
<dbReference type="GO" id="GO:0008270">
    <property type="term" value="F:zinc ion binding"/>
    <property type="evidence" value="ECO:0007669"/>
    <property type="project" value="UniProtKB-KW"/>
</dbReference>
<dbReference type="PROSITE" id="PS50199">
    <property type="entry name" value="ZF_RANBP2_2"/>
    <property type="match status" value="1"/>
</dbReference>
<evidence type="ECO:0000256" key="10">
    <source>
        <dbReference type="PIRSR" id="PIRSR622684-1"/>
    </source>
</evidence>